<dbReference type="OrthoDB" id="14784at2759"/>
<dbReference type="Gene3D" id="3.20.20.70">
    <property type="entry name" value="Aldolase class I"/>
    <property type="match status" value="1"/>
</dbReference>
<keyword evidence="14" id="KW-0472">Membrane</keyword>
<dbReference type="SUPFAM" id="SSF51395">
    <property type="entry name" value="FMN-linked oxidoreductases"/>
    <property type="match status" value="1"/>
</dbReference>
<keyword evidence="6 16" id="KW-0285">Flavoprotein</keyword>
<keyword evidence="12 16" id="KW-0560">Oxidoreductase</keyword>
<evidence type="ECO:0000256" key="11">
    <source>
        <dbReference type="ARBA" id="ARBA00022989"/>
    </source>
</evidence>
<evidence type="ECO:0000256" key="4">
    <source>
        <dbReference type="ARBA" id="ARBA00012791"/>
    </source>
</evidence>
<dbReference type="CDD" id="cd04738">
    <property type="entry name" value="DHOD_2_like"/>
    <property type="match status" value="1"/>
</dbReference>
<dbReference type="NCBIfam" id="NF003645">
    <property type="entry name" value="PRK05286.1-2"/>
    <property type="match status" value="1"/>
</dbReference>
<dbReference type="NCBIfam" id="NF003652">
    <property type="entry name" value="PRK05286.2-5"/>
    <property type="match status" value="1"/>
</dbReference>
<evidence type="ECO:0000256" key="13">
    <source>
        <dbReference type="ARBA" id="ARBA00023128"/>
    </source>
</evidence>
<evidence type="ECO:0000256" key="2">
    <source>
        <dbReference type="ARBA" id="ARBA00005161"/>
    </source>
</evidence>
<feature type="region of interest" description="Disordered" evidence="17">
    <location>
        <begin position="290"/>
        <end position="309"/>
    </location>
</feature>
<evidence type="ECO:0000256" key="12">
    <source>
        <dbReference type="ARBA" id="ARBA00023002"/>
    </source>
</evidence>
<sequence>MDPKSNAVNGKFWVQLKQAAVIVNGGVLLFAGLNLYKGSEKFYDDIVMPIFQLFSPETSHNISIKLAKYKIVPRPQKPDPPSLQTKLWGQNFPNPLGLAAGYDKQGEAVDGLLKMGFGFVEVGSVTPEPQPGNPLPRLFRLDEDRAVINRFGFNSDGHEVVYERLNKRKNNMESEGCGILGVNLGKNKTSPNAVEDYVKGVHKFGGIADYLVVNVSSPNTPGLRSMQKREELSNLLFEVSRNKLAVSPKPPLLIKIAPDLDEDEKKDIAAVVLSPKTRVDGLIVSNTTVSRPDSLQSKHKTETGGLSGAPLTAKSLETIRDMYVLTKGEMPIVGVGGVSTGQEAYDKIKAGASLIQMYTAMVYHGPPVIGKIKREMDELLRLDGFSHISEAVGVASKTQTQKVLGSSKD</sequence>
<reference evidence="19 20" key="1">
    <citation type="submission" date="2019-01" db="EMBL/GenBank/DDBJ databases">
        <title>A draft genome assembly of the solar-powered sea slug Elysia chlorotica.</title>
        <authorList>
            <person name="Cai H."/>
            <person name="Li Q."/>
            <person name="Fang X."/>
            <person name="Li J."/>
            <person name="Curtis N.E."/>
            <person name="Altenburger A."/>
            <person name="Shibata T."/>
            <person name="Feng M."/>
            <person name="Maeda T."/>
            <person name="Schwartz J.A."/>
            <person name="Shigenobu S."/>
            <person name="Lundholm N."/>
            <person name="Nishiyama T."/>
            <person name="Yang H."/>
            <person name="Hasebe M."/>
            <person name="Li S."/>
            <person name="Pierce S.K."/>
            <person name="Wang J."/>
        </authorList>
    </citation>
    <scope>NUCLEOTIDE SEQUENCE [LARGE SCALE GENOMIC DNA]</scope>
    <source>
        <strain evidence="19">EC2010</strain>
        <tissue evidence="19">Whole organism of an adult</tissue>
    </source>
</reference>
<evidence type="ECO:0000256" key="10">
    <source>
        <dbReference type="ARBA" id="ARBA00022946"/>
    </source>
</evidence>
<evidence type="ECO:0000256" key="14">
    <source>
        <dbReference type="ARBA" id="ARBA00023136"/>
    </source>
</evidence>
<proteinExistence type="inferred from homology"/>
<comment type="subcellular location">
    <subcellularLocation>
        <location evidence="1 16">Mitochondrion inner membrane</location>
        <topology evidence="1 16">Single-pass membrane protein</topology>
    </subcellularLocation>
</comment>
<keyword evidence="8" id="KW-0812">Transmembrane</keyword>
<accession>A0A3S0ZGA9</accession>
<keyword evidence="7 16" id="KW-0288">FMN</keyword>
<dbReference type="Proteomes" id="UP000271974">
    <property type="component" value="Unassembled WGS sequence"/>
</dbReference>
<evidence type="ECO:0000256" key="17">
    <source>
        <dbReference type="SAM" id="MobiDB-lite"/>
    </source>
</evidence>
<feature type="domain" description="Dihydroorotate dehydrogenase catalytic" evidence="18">
    <location>
        <begin position="83"/>
        <end position="380"/>
    </location>
</feature>
<keyword evidence="10" id="KW-0809">Transit peptide</keyword>
<gene>
    <name evidence="19" type="ORF">EGW08_015265</name>
</gene>
<dbReference type="InterPro" id="IPR001295">
    <property type="entry name" value="Dihydroorotate_DH_CS"/>
</dbReference>
<evidence type="ECO:0000256" key="7">
    <source>
        <dbReference type="ARBA" id="ARBA00022643"/>
    </source>
</evidence>
<evidence type="ECO:0000256" key="1">
    <source>
        <dbReference type="ARBA" id="ARBA00004434"/>
    </source>
</evidence>
<dbReference type="InterPro" id="IPR013785">
    <property type="entry name" value="Aldolase_TIM"/>
</dbReference>
<dbReference type="PANTHER" id="PTHR48109">
    <property type="entry name" value="DIHYDROOROTATE DEHYDROGENASE (QUINONE), MITOCHONDRIAL-RELATED"/>
    <property type="match status" value="1"/>
</dbReference>
<evidence type="ECO:0000256" key="16">
    <source>
        <dbReference type="RuleBase" id="RU361255"/>
    </source>
</evidence>
<dbReference type="PROSITE" id="PS00911">
    <property type="entry name" value="DHODEHASE_1"/>
    <property type="match status" value="1"/>
</dbReference>
<dbReference type="EC" id="1.3.5.2" evidence="4 16"/>
<evidence type="ECO:0000256" key="9">
    <source>
        <dbReference type="ARBA" id="ARBA00022792"/>
    </source>
</evidence>
<dbReference type="NCBIfam" id="TIGR01036">
    <property type="entry name" value="pyrD_sub2"/>
    <property type="match status" value="1"/>
</dbReference>
<dbReference type="PROSITE" id="PS00912">
    <property type="entry name" value="DHODEHASE_2"/>
    <property type="match status" value="1"/>
</dbReference>
<organism evidence="19 20">
    <name type="scientific">Elysia chlorotica</name>
    <name type="common">Eastern emerald elysia</name>
    <name type="synonym">Sea slug</name>
    <dbReference type="NCBI Taxonomy" id="188477"/>
    <lineage>
        <taxon>Eukaryota</taxon>
        <taxon>Metazoa</taxon>
        <taxon>Spiralia</taxon>
        <taxon>Lophotrochozoa</taxon>
        <taxon>Mollusca</taxon>
        <taxon>Gastropoda</taxon>
        <taxon>Heterobranchia</taxon>
        <taxon>Euthyneura</taxon>
        <taxon>Panpulmonata</taxon>
        <taxon>Sacoglossa</taxon>
        <taxon>Placobranchoidea</taxon>
        <taxon>Plakobranchidae</taxon>
        <taxon>Elysia</taxon>
    </lineage>
</organism>
<dbReference type="InterPro" id="IPR050074">
    <property type="entry name" value="DHO_dehydrogenase"/>
</dbReference>
<dbReference type="GO" id="GO:0044205">
    <property type="term" value="P:'de novo' UMP biosynthetic process"/>
    <property type="evidence" value="ECO:0007669"/>
    <property type="project" value="UniProtKB-UniPathway"/>
</dbReference>
<comment type="catalytic activity">
    <reaction evidence="15 16">
        <text>(S)-dihydroorotate + a quinone = orotate + a quinol</text>
        <dbReference type="Rhea" id="RHEA:30187"/>
        <dbReference type="ChEBI" id="CHEBI:24646"/>
        <dbReference type="ChEBI" id="CHEBI:30839"/>
        <dbReference type="ChEBI" id="CHEBI:30864"/>
        <dbReference type="ChEBI" id="CHEBI:132124"/>
        <dbReference type="EC" id="1.3.5.2"/>
    </reaction>
</comment>
<dbReference type="InterPro" id="IPR005719">
    <property type="entry name" value="Dihydroorotate_DH_2"/>
</dbReference>
<dbReference type="AlphaFoldDB" id="A0A3S0ZGA9"/>
<protein>
    <recommendedName>
        <fullName evidence="5 16">Dihydroorotate dehydrogenase (quinone), mitochondrial</fullName>
        <shortName evidence="16">DHOdehase</shortName>
        <ecNumber evidence="4 16">1.3.5.2</ecNumber>
    </recommendedName>
</protein>
<dbReference type="InterPro" id="IPR005720">
    <property type="entry name" value="Dihydroorotate_DH_cat"/>
</dbReference>
<evidence type="ECO:0000256" key="8">
    <source>
        <dbReference type="ARBA" id="ARBA00022692"/>
    </source>
</evidence>
<dbReference type="Pfam" id="PF01180">
    <property type="entry name" value="DHO_dh"/>
    <property type="match status" value="1"/>
</dbReference>
<comment type="similarity">
    <text evidence="3 16">Belongs to the dihydroorotate dehydrogenase family. Type 2 subfamily.</text>
</comment>
<comment type="caution">
    <text evidence="19">The sequence shown here is derived from an EMBL/GenBank/DDBJ whole genome shotgun (WGS) entry which is preliminary data.</text>
</comment>
<keyword evidence="11" id="KW-1133">Transmembrane helix</keyword>
<keyword evidence="9 16" id="KW-0999">Mitochondrion inner membrane</keyword>
<comment type="pathway">
    <text evidence="2 16">Pyrimidine metabolism; UMP biosynthesis via de novo pathway; orotate from (S)-dihydroorotate (quinone route): step 1/1.</text>
</comment>
<comment type="cofactor">
    <cofactor evidence="16">
        <name>FMN</name>
        <dbReference type="ChEBI" id="CHEBI:58210"/>
    </cofactor>
    <text evidence="16">Binds 1 FMN per subunit.</text>
</comment>
<evidence type="ECO:0000313" key="19">
    <source>
        <dbReference type="EMBL" id="RUS76978.1"/>
    </source>
</evidence>
<evidence type="ECO:0000256" key="3">
    <source>
        <dbReference type="ARBA" id="ARBA00005359"/>
    </source>
</evidence>
<evidence type="ECO:0000259" key="18">
    <source>
        <dbReference type="Pfam" id="PF01180"/>
    </source>
</evidence>
<evidence type="ECO:0000256" key="6">
    <source>
        <dbReference type="ARBA" id="ARBA00022630"/>
    </source>
</evidence>
<dbReference type="UniPathway" id="UPA00070">
    <property type="reaction ID" value="UER00946"/>
</dbReference>
<dbReference type="FunFam" id="3.20.20.70:FF:000066">
    <property type="entry name" value="Dihydroorotate dehydrogenase (quinone), mitochondrial"/>
    <property type="match status" value="1"/>
</dbReference>
<dbReference type="GO" id="GO:0005743">
    <property type="term" value="C:mitochondrial inner membrane"/>
    <property type="evidence" value="ECO:0007669"/>
    <property type="project" value="UniProtKB-SubCell"/>
</dbReference>
<keyword evidence="13 16" id="KW-0496">Mitochondrion</keyword>
<evidence type="ECO:0000313" key="20">
    <source>
        <dbReference type="Proteomes" id="UP000271974"/>
    </source>
</evidence>
<evidence type="ECO:0000256" key="5">
    <source>
        <dbReference type="ARBA" id="ARBA00017599"/>
    </source>
</evidence>
<dbReference type="GO" id="GO:0006207">
    <property type="term" value="P:'de novo' pyrimidine nucleobase biosynthetic process"/>
    <property type="evidence" value="ECO:0007669"/>
    <property type="project" value="InterPro"/>
</dbReference>
<dbReference type="PANTHER" id="PTHR48109:SF4">
    <property type="entry name" value="DIHYDROOROTATE DEHYDROGENASE (QUINONE), MITOCHONDRIAL"/>
    <property type="match status" value="1"/>
</dbReference>
<dbReference type="GO" id="GO:0106430">
    <property type="term" value="F:dihydroorotate dehydrogenase (quinone) activity"/>
    <property type="evidence" value="ECO:0007669"/>
    <property type="project" value="UniProtKB-EC"/>
</dbReference>
<dbReference type="EMBL" id="RQTK01000620">
    <property type="protein sequence ID" value="RUS76978.1"/>
    <property type="molecule type" value="Genomic_DNA"/>
</dbReference>
<dbReference type="STRING" id="188477.A0A3S0ZGA9"/>
<evidence type="ECO:0000256" key="15">
    <source>
        <dbReference type="ARBA" id="ARBA00048639"/>
    </source>
</evidence>
<keyword evidence="20" id="KW-1185">Reference proteome</keyword>
<name>A0A3S0ZGA9_ELYCH</name>